<comment type="subcellular location">
    <subcellularLocation>
        <location evidence="8">Cytoplasm</location>
    </subcellularLocation>
</comment>
<feature type="domain" description="Chromosomal replication initiator DnaA C-terminal" evidence="13">
    <location>
        <begin position="352"/>
        <end position="421"/>
    </location>
</feature>
<dbReference type="InterPro" id="IPR027417">
    <property type="entry name" value="P-loop_NTPase"/>
</dbReference>
<protein>
    <recommendedName>
        <fullName evidence="8 9">Chromosomal replication initiator protein DnaA</fullName>
    </recommendedName>
</protein>
<evidence type="ECO:0000256" key="6">
    <source>
        <dbReference type="ARBA" id="ARBA00023121"/>
    </source>
</evidence>
<feature type="region of interest" description="Domain IV, binds dsDNA" evidence="8">
    <location>
        <begin position="325"/>
        <end position="444"/>
    </location>
</feature>
<feature type="binding site" evidence="8">
    <location>
        <position position="155"/>
    </location>
    <ligand>
        <name>ATP</name>
        <dbReference type="ChEBI" id="CHEBI:30616"/>
    </ligand>
</feature>
<dbReference type="SUPFAM" id="SSF52540">
    <property type="entry name" value="P-loop containing nucleoside triphosphate hydrolases"/>
    <property type="match status" value="1"/>
</dbReference>
<dbReference type="FunFam" id="3.40.50.300:FF:000668">
    <property type="entry name" value="Chromosomal replication initiator protein DnaA"/>
    <property type="match status" value="1"/>
</dbReference>
<dbReference type="Pfam" id="PF08299">
    <property type="entry name" value="Bac_DnaA_C"/>
    <property type="match status" value="1"/>
</dbReference>
<evidence type="ECO:0000256" key="11">
    <source>
        <dbReference type="RuleBase" id="RU004227"/>
    </source>
</evidence>
<reference evidence="14" key="1">
    <citation type="submission" date="2017-02" db="EMBL/GenBank/DDBJ databases">
        <title>Delving into the versatile metabolic prowess of the omnipresent phylum Bacteroidetes.</title>
        <authorList>
            <person name="Nobu M.K."/>
            <person name="Mei R."/>
            <person name="Narihiro T."/>
            <person name="Kuroda K."/>
            <person name="Liu W.-T."/>
        </authorList>
    </citation>
    <scope>NUCLEOTIDE SEQUENCE</scope>
    <source>
        <strain evidence="14">ADurb.Bin131</strain>
    </source>
</reference>
<dbReference type="InterPro" id="IPR001957">
    <property type="entry name" value="Chromosome_initiator_DnaA"/>
</dbReference>
<keyword evidence="6 8" id="KW-0446">Lipid-binding</keyword>
<evidence type="ECO:0000259" key="12">
    <source>
        <dbReference type="SMART" id="SM00382"/>
    </source>
</evidence>
<dbReference type="InterPro" id="IPR024633">
    <property type="entry name" value="DnaA_N_dom"/>
</dbReference>
<evidence type="ECO:0000256" key="10">
    <source>
        <dbReference type="RuleBase" id="RU000577"/>
    </source>
</evidence>
<dbReference type="PRINTS" id="PR00051">
    <property type="entry name" value="DNAA"/>
</dbReference>
<dbReference type="SMART" id="SM00382">
    <property type="entry name" value="AAA"/>
    <property type="match status" value="1"/>
</dbReference>
<dbReference type="InterPro" id="IPR038454">
    <property type="entry name" value="DnaA_N_sf"/>
</dbReference>
<comment type="caution">
    <text evidence="8">Lacks conserved residue(s) required for the propagation of feature annotation.</text>
</comment>
<dbReference type="Gene3D" id="3.30.300.180">
    <property type="match status" value="1"/>
</dbReference>
<dbReference type="GO" id="GO:0005524">
    <property type="term" value="F:ATP binding"/>
    <property type="evidence" value="ECO:0007669"/>
    <property type="project" value="UniProtKB-UniRule"/>
</dbReference>
<dbReference type="InterPro" id="IPR020591">
    <property type="entry name" value="Chromosome_initiator_DnaA-like"/>
</dbReference>
<dbReference type="Gene3D" id="3.40.50.300">
    <property type="entry name" value="P-loop containing nucleotide triphosphate hydrolases"/>
    <property type="match status" value="1"/>
</dbReference>
<dbReference type="GO" id="GO:0003688">
    <property type="term" value="F:DNA replication origin binding"/>
    <property type="evidence" value="ECO:0007669"/>
    <property type="project" value="UniProtKB-UniRule"/>
</dbReference>
<proteinExistence type="inferred from homology"/>
<dbReference type="InterPro" id="IPR013317">
    <property type="entry name" value="DnaA_dom"/>
</dbReference>
<dbReference type="InterPro" id="IPR010921">
    <property type="entry name" value="Trp_repressor/repl_initiator"/>
</dbReference>
<feature type="region of interest" description="Domain I, interacts with DnaA modulators" evidence="8">
    <location>
        <begin position="1"/>
        <end position="94"/>
    </location>
</feature>
<dbReference type="Pfam" id="PF11638">
    <property type="entry name" value="DnaA_N"/>
    <property type="match status" value="1"/>
</dbReference>
<evidence type="ECO:0000256" key="2">
    <source>
        <dbReference type="ARBA" id="ARBA00022490"/>
    </source>
</evidence>
<keyword evidence="5 8" id="KW-0067">ATP-binding</keyword>
<evidence type="ECO:0000256" key="1">
    <source>
        <dbReference type="ARBA" id="ARBA00006583"/>
    </source>
</evidence>
<dbReference type="Gene3D" id="1.10.8.60">
    <property type="match status" value="1"/>
</dbReference>
<dbReference type="AlphaFoldDB" id="A0A1V6C768"/>
<evidence type="ECO:0000259" key="13">
    <source>
        <dbReference type="SMART" id="SM00760"/>
    </source>
</evidence>
<dbReference type="InterPro" id="IPR003593">
    <property type="entry name" value="AAA+_ATPase"/>
</dbReference>
<name>A0A1V6C768_UNCT6</name>
<comment type="subunit">
    <text evidence="8">Oligomerizes as a right-handed, spiral filament on DNA at oriC.</text>
</comment>
<keyword evidence="2 8" id="KW-0963">Cytoplasm</keyword>
<dbReference type="SMART" id="SM00760">
    <property type="entry name" value="Bac_DnaA_C"/>
    <property type="match status" value="1"/>
</dbReference>
<dbReference type="Gene3D" id="1.10.1750.10">
    <property type="match status" value="1"/>
</dbReference>
<evidence type="ECO:0000256" key="4">
    <source>
        <dbReference type="ARBA" id="ARBA00022741"/>
    </source>
</evidence>
<comment type="function">
    <text evidence="8 10">Plays an essential role in the initiation and regulation of chromosomal replication. ATP-DnaA binds to the origin of replication (oriC) to initiate formation of the DNA replication initiation complex once per cell cycle. Binds the DnaA box (a 9 base pair repeat at the origin) and separates the double-stranded (ds)DNA. Forms a right-handed helical filament on oriC DNA; dsDNA binds to the exterior of the filament while single-stranded (ss)DNA is stabiized in the filament's interior. The ATP-DnaA-oriC complex binds and stabilizes one strand of the AT-rich DNA unwinding element (DUE), permitting loading of DNA polymerase. After initiation quickly degrades to an ADP-DnaA complex that is not apt for DNA replication. Binds acidic phospholipids.</text>
</comment>
<dbReference type="GO" id="GO:0005737">
    <property type="term" value="C:cytoplasm"/>
    <property type="evidence" value="ECO:0007669"/>
    <property type="project" value="UniProtKB-SubCell"/>
</dbReference>
<dbReference type="SUPFAM" id="SSF48295">
    <property type="entry name" value="TrpR-like"/>
    <property type="match status" value="1"/>
</dbReference>
<dbReference type="PANTHER" id="PTHR30050">
    <property type="entry name" value="CHROMOSOMAL REPLICATION INITIATOR PROTEIN DNAA"/>
    <property type="match status" value="1"/>
</dbReference>
<dbReference type="PANTHER" id="PTHR30050:SF2">
    <property type="entry name" value="CHROMOSOMAL REPLICATION INITIATOR PROTEIN DNAA"/>
    <property type="match status" value="1"/>
</dbReference>
<dbReference type="GO" id="GO:0006270">
    <property type="term" value="P:DNA replication initiation"/>
    <property type="evidence" value="ECO:0007669"/>
    <property type="project" value="UniProtKB-UniRule"/>
</dbReference>
<dbReference type="CDD" id="cd06571">
    <property type="entry name" value="Bac_DnaA_C"/>
    <property type="match status" value="1"/>
</dbReference>
<dbReference type="EMBL" id="MWDQ01000117">
    <property type="protein sequence ID" value="OQB72691.1"/>
    <property type="molecule type" value="Genomic_DNA"/>
</dbReference>
<dbReference type="GO" id="GO:0008289">
    <property type="term" value="F:lipid binding"/>
    <property type="evidence" value="ECO:0007669"/>
    <property type="project" value="UniProtKB-KW"/>
</dbReference>
<keyword evidence="3 8" id="KW-0235">DNA replication</keyword>
<evidence type="ECO:0000256" key="5">
    <source>
        <dbReference type="ARBA" id="ARBA00022840"/>
    </source>
</evidence>
<feature type="binding site" evidence="8">
    <location>
        <position position="156"/>
    </location>
    <ligand>
        <name>ATP</name>
        <dbReference type="ChEBI" id="CHEBI:30616"/>
    </ligand>
</feature>
<organism evidence="14">
    <name type="scientific">candidate division TA06 bacterium ADurb.Bin131</name>
    <dbReference type="NCBI Taxonomy" id="1852827"/>
    <lineage>
        <taxon>Bacteria</taxon>
        <taxon>Bacteria division TA06</taxon>
    </lineage>
</organism>
<dbReference type="InterPro" id="IPR013159">
    <property type="entry name" value="DnaA_C"/>
</dbReference>
<dbReference type="InterPro" id="IPR018312">
    <property type="entry name" value="Chromosome_initiator_DnaA_CS"/>
</dbReference>
<dbReference type="CDD" id="cd00009">
    <property type="entry name" value="AAA"/>
    <property type="match status" value="1"/>
</dbReference>
<dbReference type="NCBIfam" id="TIGR00362">
    <property type="entry name" value="DnaA"/>
    <property type="match status" value="1"/>
</dbReference>
<feature type="binding site" evidence="8">
    <location>
        <position position="157"/>
    </location>
    <ligand>
        <name>ATP</name>
        <dbReference type="ChEBI" id="CHEBI:30616"/>
    </ligand>
</feature>
<dbReference type="GO" id="GO:0005886">
    <property type="term" value="C:plasma membrane"/>
    <property type="evidence" value="ECO:0007669"/>
    <property type="project" value="TreeGrafter"/>
</dbReference>
<evidence type="ECO:0000256" key="7">
    <source>
        <dbReference type="ARBA" id="ARBA00023125"/>
    </source>
</evidence>
<sequence length="444" mass="51079">MEKAVDNLWKQWESVLIKLREELKNDRVIDIWFKPLKINKIDGNILYIEIPNQLFYKGLIPFLDSFKNILTEVFSFEPDIRWMMPGTETYQEQKTGDLSYTNTKESEENLNPDYVFETFVVGPCNRLAHAASLAIGQAPGVAYNPLFIYGDVGLGKTHLMQAIGHLAKSVTHAQVVYLSCEIFVNQFIHSIQTKTTHLFRNKFRNTDILLIDDIHFLAGKEGTQEEFFHTFNALYDQRKQIVLSSDRPPKEIASLEKRLVSRFEWGLVVDLQPPDFETRVAILKKKCETKNITLSDDVIFYIADNIIGNIRMLEGALNRLVAVSLLFEKELTIDTTKEYLKEMLISQKKIITVQRIQEVVAEYFRISIHDLKSQRRIKNLVIPRQIAMHLSRTLTGSSLTSIAEEFGGKDHTTVIHACKKISSEIENNENIRSIVDKIINTLKS</sequence>
<feature type="domain" description="AAA+ ATPase" evidence="12">
    <location>
        <begin position="142"/>
        <end position="271"/>
    </location>
</feature>
<comment type="caution">
    <text evidence="14">The sequence shown here is derived from an EMBL/GenBank/DDBJ whole genome shotgun (WGS) entry which is preliminary data.</text>
</comment>
<evidence type="ECO:0000256" key="3">
    <source>
        <dbReference type="ARBA" id="ARBA00022705"/>
    </source>
</evidence>
<evidence type="ECO:0000256" key="9">
    <source>
        <dbReference type="NCBIfam" id="TIGR00362"/>
    </source>
</evidence>
<keyword evidence="4 8" id="KW-0547">Nucleotide-binding</keyword>
<evidence type="ECO:0000313" key="14">
    <source>
        <dbReference type="EMBL" id="OQB72691.1"/>
    </source>
</evidence>
<dbReference type="Proteomes" id="UP000485562">
    <property type="component" value="Unassembled WGS sequence"/>
</dbReference>
<accession>A0A1V6C768</accession>
<feature type="binding site" evidence="8">
    <location>
        <position position="153"/>
    </location>
    <ligand>
        <name>ATP</name>
        <dbReference type="ChEBI" id="CHEBI:30616"/>
    </ligand>
</feature>
<dbReference type="GO" id="GO:0006275">
    <property type="term" value="P:regulation of DNA replication"/>
    <property type="evidence" value="ECO:0007669"/>
    <property type="project" value="UniProtKB-UniRule"/>
</dbReference>
<dbReference type="PROSITE" id="PS01008">
    <property type="entry name" value="DNAA"/>
    <property type="match status" value="1"/>
</dbReference>
<dbReference type="HAMAP" id="MF_00377">
    <property type="entry name" value="DnaA_bact"/>
    <property type="match status" value="1"/>
</dbReference>
<dbReference type="Pfam" id="PF00308">
    <property type="entry name" value="Bac_DnaA"/>
    <property type="match status" value="1"/>
</dbReference>
<comment type="similarity">
    <text evidence="1 8 11">Belongs to the DnaA family.</text>
</comment>
<gene>
    <name evidence="8 14" type="primary">dnaA</name>
    <name evidence="14" type="ORF">BWX89_01241</name>
</gene>
<evidence type="ECO:0000256" key="8">
    <source>
        <dbReference type="HAMAP-Rule" id="MF_00377"/>
    </source>
</evidence>
<comment type="domain">
    <text evidence="8">Domain I is involved in oligomerization and binding regulators, domain II is flexibile and of varying length in different bacteria, domain III forms the AAA+ region, while domain IV binds dsDNA.</text>
</comment>
<keyword evidence="7 8" id="KW-0238">DNA-binding</keyword>